<dbReference type="OrthoDB" id="9804286at2"/>
<comment type="caution">
    <text evidence="3">The sequence shown here is derived from an EMBL/GenBank/DDBJ whole genome shotgun (WGS) entry which is preliminary data.</text>
</comment>
<dbReference type="GO" id="GO:0004792">
    <property type="term" value="F:thiosulfate-cyanide sulfurtransferase activity"/>
    <property type="evidence" value="ECO:0007669"/>
    <property type="project" value="TreeGrafter"/>
</dbReference>
<keyword evidence="3" id="KW-0808">Transferase</keyword>
<dbReference type="SUPFAM" id="SSF69572">
    <property type="entry name" value="Activating enzymes of the ubiquitin-like proteins"/>
    <property type="match status" value="1"/>
</dbReference>
<reference evidence="3 4" key="1">
    <citation type="journal article" date="2017" name="Syst. Appl. Microbiol.">
        <title>Lebetimonas natsushimae sp. nov., a novel strictly anaerobic, moderately thermophilic chemoautotroph isolated from a deep-sea hydrothermal vent polychaete nest in the Mid-Okinawa Trough.</title>
        <authorList>
            <person name="Nagata R."/>
            <person name="Takaki Y."/>
            <person name="Tame A."/>
            <person name="Nunoura T."/>
            <person name="Muto H."/>
            <person name="Mino S."/>
            <person name="Sawayama S."/>
            <person name="Takai K."/>
            <person name="Nakagawa S."/>
        </authorList>
    </citation>
    <scope>NUCLEOTIDE SEQUENCE [LARGE SCALE GENOMIC DNA]</scope>
    <source>
        <strain evidence="3 4">HS1857</strain>
    </source>
</reference>
<organism evidence="3 4">
    <name type="scientific">Lebetimonas natsushimae</name>
    <dbReference type="NCBI Taxonomy" id="1936991"/>
    <lineage>
        <taxon>Bacteria</taxon>
        <taxon>Pseudomonadati</taxon>
        <taxon>Campylobacterota</taxon>
        <taxon>Epsilonproteobacteria</taxon>
        <taxon>Nautiliales</taxon>
        <taxon>Nautiliaceae</taxon>
        <taxon>Lebetimonas</taxon>
    </lineage>
</organism>
<keyword evidence="1" id="KW-1133">Transmembrane helix</keyword>
<evidence type="ECO:0000256" key="1">
    <source>
        <dbReference type="SAM" id="Phobius"/>
    </source>
</evidence>
<dbReference type="Gene3D" id="3.40.50.720">
    <property type="entry name" value="NAD(P)-binding Rossmann-like Domain"/>
    <property type="match status" value="1"/>
</dbReference>
<dbReference type="PANTHER" id="PTHR10953">
    <property type="entry name" value="UBIQUITIN-ACTIVATING ENZYME E1"/>
    <property type="match status" value="1"/>
</dbReference>
<dbReference type="GO" id="GO:0061605">
    <property type="term" value="F:molybdopterin-synthase adenylyltransferase activity"/>
    <property type="evidence" value="ECO:0007669"/>
    <property type="project" value="UniProtKB-EC"/>
</dbReference>
<feature type="transmembrane region" description="Helical" evidence="1">
    <location>
        <begin position="21"/>
        <end position="43"/>
    </location>
</feature>
<dbReference type="AlphaFoldDB" id="A0A292YDG3"/>
<dbReference type="Pfam" id="PF00899">
    <property type="entry name" value="ThiF"/>
    <property type="match status" value="1"/>
</dbReference>
<dbReference type="EMBL" id="BDME01000001">
    <property type="protein sequence ID" value="GAX87350.1"/>
    <property type="molecule type" value="Genomic_DNA"/>
</dbReference>
<keyword evidence="3" id="KW-0548">Nucleotidyltransferase</keyword>
<evidence type="ECO:0000259" key="2">
    <source>
        <dbReference type="Pfam" id="PF00899"/>
    </source>
</evidence>
<dbReference type="GO" id="GO:0005737">
    <property type="term" value="C:cytoplasm"/>
    <property type="evidence" value="ECO:0007669"/>
    <property type="project" value="TreeGrafter"/>
</dbReference>
<sequence length="208" mass="23934">MFRRQIELLGDKQKLLEDKKVLIVGAGGLGNSLATFISCIGLKKITIIDFDKIEIHNIHRQIQFYKKDIGESKVKILGDRIKRCNTQIEIVEGKFNSNMDFDVDLIFDATDNFETRKEIDKFAKNSRLPWVYASVDEYYGQVGFFEDADFSIFATKNLSPKGQIPPMVSLIASIEAMLGIKYLIGELKEEILYYVDFKDDLKIKKFKI</sequence>
<protein>
    <submittedName>
        <fullName evidence="3">Adenylyltransferase and sulfurtransferase</fullName>
        <ecNumber evidence="3">2.7.7.80</ecNumber>
    </submittedName>
</protein>
<dbReference type="InterPro" id="IPR000594">
    <property type="entry name" value="ThiF_NAD_FAD-bd"/>
</dbReference>
<dbReference type="GO" id="GO:0008641">
    <property type="term" value="F:ubiquitin-like modifier activating enzyme activity"/>
    <property type="evidence" value="ECO:0007669"/>
    <property type="project" value="InterPro"/>
</dbReference>
<dbReference type="RefSeq" id="WP_096258492.1">
    <property type="nucleotide sequence ID" value="NZ_BDME01000001.1"/>
</dbReference>
<dbReference type="PANTHER" id="PTHR10953:SF102">
    <property type="entry name" value="ADENYLYLTRANSFERASE AND SULFURTRANSFERASE MOCS3"/>
    <property type="match status" value="1"/>
</dbReference>
<keyword evidence="4" id="KW-1185">Reference proteome</keyword>
<evidence type="ECO:0000313" key="4">
    <source>
        <dbReference type="Proteomes" id="UP000217944"/>
    </source>
</evidence>
<proteinExistence type="predicted"/>
<feature type="domain" description="THIF-type NAD/FAD binding fold" evidence="2">
    <location>
        <begin position="4"/>
        <end position="188"/>
    </location>
</feature>
<dbReference type="InterPro" id="IPR045886">
    <property type="entry name" value="ThiF/MoeB/HesA"/>
</dbReference>
<name>A0A292YDG3_9BACT</name>
<keyword evidence="1" id="KW-0472">Membrane</keyword>
<accession>A0A292YDG3</accession>
<keyword evidence="1" id="KW-0812">Transmembrane</keyword>
<gene>
    <name evidence="3" type="ORF">LNAT_P0645</name>
</gene>
<dbReference type="Proteomes" id="UP000217944">
    <property type="component" value="Unassembled WGS sequence"/>
</dbReference>
<evidence type="ECO:0000313" key="3">
    <source>
        <dbReference type="EMBL" id="GAX87350.1"/>
    </source>
</evidence>
<dbReference type="EC" id="2.7.7.80" evidence="3"/>
<dbReference type="InterPro" id="IPR035985">
    <property type="entry name" value="Ubiquitin-activating_enz"/>
</dbReference>